<name>A0A6A5W1Y7_9PLEO</name>
<proteinExistence type="predicted"/>
<dbReference type="Proteomes" id="UP000799779">
    <property type="component" value="Unassembled WGS sequence"/>
</dbReference>
<gene>
    <name evidence="2" type="ORF">P154DRAFT_38980</name>
</gene>
<feature type="chain" id="PRO_5025336975" description="Extracellular membrane protein CFEM domain-containing protein" evidence="1">
    <location>
        <begin position="17"/>
        <end position="130"/>
    </location>
</feature>
<feature type="signal peptide" evidence="1">
    <location>
        <begin position="1"/>
        <end position="16"/>
    </location>
</feature>
<evidence type="ECO:0000256" key="1">
    <source>
        <dbReference type="SAM" id="SignalP"/>
    </source>
</evidence>
<dbReference type="AlphaFoldDB" id="A0A6A5W1Y7"/>
<sequence length="130" mass="14235">MKITLIFAALLSVTFALPTNISPPPDTHQGSRSGHIVIKACAVPCQNDADHLALGRCHNECSGRNGAICFQQSQLGLCEKKYCPEKFKLKGEKEPVKKPTPLPLHESLRAWKKIFFNLPSLLKPSSAALT</sequence>
<protein>
    <recommendedName>
        <fullName evidence="4">Extracellular membrane protein CFEM domain-containing protein</fullName>
    </recommendedName>
</protein>
<keyword evidence="1" id="KW-0732">Signal</keyword>
<evidence type="ECO:0008006" key="4">
    <source>
        <dbReference type="Google" id="ProtNLM"/>
    </source>
</evidence>
<dbReference type="EMBL" id="ML977668">
    <property type="protein sequence ID" value="KAF1994171.1"/>
    <property type="molecule type" value="Genomic_DNA"/>
</dbReference>
<reference evidence="2" key="1">
    <citation type="journal article" date="2020" name="Stud. Mycol.">
        <title>101 Dothideomycetes genomes: a test case for predicting lifestyles and emergence of pathogens.</title>
        <authorList>
            <person name="Haridas S."/>
            <person name="Albert R."/>
            <person name="Binder M."/>
            <person name="Bloem J."/>
            <person name="Labutti K."/>
            <person name="Salamov A."/>
            <person name="Andreopoulos B."/>
            <person name="Baker S."/>
            <person name="Barry K."/>
            <person name="Bills G."/>
            <person name="Bluhm B."/>
            <person name="Cannon C."/>
            <person name="Castanera R."/>
            <person name="Culley D."/>
            <person name="Daum C."/>
            <person name="Ezra D."/>
            <person name="Gonzalez J."/>
            <person name="Henrissat B."/>
            <person name="Kuo A."/>
            <person name="Liang C."/>
            <person name="Lipzen A."/>
            <person name="Lutzoni F."/>
            <person name="Magnuson J."/>
            <person name="Mondo S."/>
            <person name="Nolan M."/>
            <person name="Ohm R."/>
            <person name="Pangilinan J."/>
            <person name="Park H.-J."/>
            <person name="Ramirez L."/>
            <person name="Alfaro M."/>
            <person name="Sun H."/>
            <person name="Tritt A."/>
            <person name="Yoshinaga Y."/>
            <person name="Zwiers L.-H."/>
            <person name="Turgeon B."/>
            <person name="Goodwin S."/>
            <person name="Spatafora J."/>
            <person name="Crous P."/>
            <person name="Grigoriev I."/>
        </authorList>
    </citation>
    <scope>NUCLEOTIDE SEQUENCE</scope>
    <source>
        <strain evidence="2">CBS 123094</strain>
    </source>
</reference>
<accession>A0A6A5W1Y7</accession>
<evidence type="ECO:0000313" key="3">
    <source>
        <dbReference type="Proteomes" id="UP000799779"/>
    </source>
</evidence>
<evidence type="ECO:0000313" key="2">
    <source>
        <dbReference type="EMBL" id="KAF1994171.1"/>
    </source>
</evidence>
<keyword evidence="3" id="KW-1185">Reference proteome</keyword>
<organism evidence="2 3">
    <name type="scientific">Amniculicola lignicola CBS 123094</name>
    <dbReference type="NCBI Taxonomy" id="1392246"/>
    <lineage>
        <taxon>Eukaryota</taxon>
        <taxon>Fungi</taxon>
        <taxon>Dikarya</taxon>
        <taxon>Ascomycota</taxon>
        <taxon>Pezizomycotina</taxon>
        <taxon>Dothideomycetes</taxon>
        <taxon>Pleosporomycetidae</taxon>
        <taxon>Pleosporales</taxon>
        <taxon>Amniculicolaceae</taxon>
        <taxon>Amniculicola</taxon>
    </lineage>
</organism>